<dbReference type="PRINTS" id="PR01020">
    <property type="entry name" value="LPSBIOSNTHSS"/>
</dbReference>
<dbReference type="GO" id="GO:0005737">
    <property type="term" value="C:cytoplasm"/>
    <property type="evidence" value="ECO:0007669"/>
    <property type="project" value="UniProtKB-SubCell"/>
</dbReference>
<evidence type="ECO:0000256" key="5">
    <source>
        <dbReference type="ARBA" id="ARBA00022840"/>
    </source>
</evidence>
<dbReference type="InterPro" id="IPR001980">
    <property type="entry name" value="PPAT"/>
</dbReference>
<dbReference type="Gene3D" id="3.40.50.620">
    <property type="entry name" value="HUPs"/>
    <property type="match status" value="1"/>
</dbReference>
<evidence type="ECO:0000256" key="3">
    <source>
        <dbReference type="ARBA" id="ARBA00022695"/>
    </source>
</evidence>
<feature type="domain" description="Cytidyltransferase-like" evidence="10">
    <location>
        <begin position="14"/>
        <end position="145"/>
    </location>
</feature>
<dbReference type="eggNOG" id="COG0669">
    <property type="taxonomic scope" value="Bacteria"/>
</dbReference>
<feature type="site" description="Transition state stabilizer" evidence="9">
    <location>
        <position position="26"/>
    </location>
</feature>
<dbReference type="PANTHER" id="PTHR21342">
    <property type="entry name" value="PHOSPHOPANTETHEINE ADENYLYLTRANSFERASE"/>
    <property type="match status" value="1"/>
</dbReference>
<comment type="similarity">
    <text evidence="9">Belongs to the bacterial CoaD family.</text>
</comment>
<keyword evidence="2 9" id="KW-0808">Transferase</keyword>
<dbReference type="NCBIfam" id="TIGR00125">
    <property type="entry name" value="cyt_tran_rel"/>
    <property type="match status" value="1"/>
</dbReference>
<comment type="cofactor">
    <cofactor evidence="9">
        <name>Mg(2+)</name>
        <dbReference type="ChEBI" id="CHEBI:18420"/>
    </cofactor>
</comment>
<dbReference type="GO" id="GO:0004595">
    <property type="term" value="F:pantetheine-phosphate adenylyltransferase activity"/>
    <property type="evidence" value="ECO:0007669"/>
    <property type="project" value="UniProtKB-UniRule"/>
</dbReference>
<dbReference type="SUPFAM" id="SSF52374">
    <property type="entry name" value="Nucleotidylyl transferase"/>
    <property type="match status" value="1"/>
</dbReference>
<evidence type="ECO:0000256" key="4">
    <source>
        <dbReference type="ARBA" id="ARBA00022741"/>
    </source>
</evidence>
<comment type="pathway">
    <text evidence="9">Cofactor biosynthesis; coenzyme A biosynthesis; CoA from (R)-pantothenate: step 4/5.</text>
</comment>
<feature type="binding site" evidence="9">
    <location>
        <begin position="136"/>
        <end position="142"/>
    </location>
    <ligand>
        <name>ATP</name>
        <dbReference type="ChEBI" id="CHEBI:30616"/>
    </ligand>
</feature>
<reference evidence="11 12" key="1">
    <citation type="journal article" date="2014" name="Genome Biol. Evol.">
        <title>Acetic acid bacteria genomes reveal functional traits for adaptation to life in insect guts.</title>
        <authorList>
            <person name="Chouaia B."/>
            <person name="Gaiarsa S."/>
            <person name="Crotti E."/>
            <person name="Comandatore F."/>
            <person name="Degli Esposti M."/>
            <person name="Ricci I."/>
            <person name="Alma A."/>
            <person name="Favia G."/>
            <person name="Bandi C."/>
            <person name="Daffonchio D."/>
        </authorList>
    </citation>
    <scope>NUCLEOTIDE SEQUENCE [LARGE SCALE GENOMIC DNA]</scope>
    <source>
        <strain evidence="11 12">SF2.1</strain>
    </source>
</reference>
<dbReference type="CDD" id="cd02163">
    <property type="entry name" value="PPAT"/>
    <property type="match status" value="1"/>
</dbReference>
<feature type="binding site" evidence="9">
    <location>
        <position position="50"/>
    </location>
    <ligand>
        <name>substrate</name>
    </ligand>
</feature>
<comment type="function">
    <text evidence="9">Reversibly transfers an adenylyl group from ATP to 4'-phosphopantetheine, yielding dephospho-CoA (dPCoA) and pyrophosphate.</text>
</comment>
<keyword evidence="5 9" id="KW-0067">ATP-binding</keyword>
<dbReference type="RefSeq" id="WP_023979304.1">
    <property type="nucleotide sequence ID" value="NZ_CBLX010000024.1"/>
</dbReference>
<organism evidence="11 12">
    <name type="scientific">Asaia bogorensis</name>
    <dbReference type="NCBI Taxonomy" id="91915"/>
    <lineage>
        <taxon>Bacteria</taxon>
        <taxon>Pseudomonadati</taxon>
        <taxon>Pseudomonadota</taxon>
        <taxon>Alphaproteobacteria</taxon>
        <taxon>Acetobacterales</taxon>
        <taxon>Acetobacteraceae</taxon>
        <taxon>Asaia</taxon>
    </lineage>
</organism>
<keyword evidence="6 9" id="KW-0460">Magnesium</keyword>
<feature type="binding site" evidence="9">
    <location>
        <position position="86"/>
    </location>
    <ligand>
        <name>substrate</name>
    </ligand>
</feature>
<feature type="binding site" evidence="9">
    <location>
        <begin position="18"/>
        <end position="19"/>
    </location>
    <ligand>
        <name>ATP</name>
        <dbReference type="ChEBI" id="CHEBI:30616"/>
    </ligand>
</feature>
<keyword evidence="7 9" id="KW-0173">Coenzyme A biosynthesis</keyword>
<dbReference type="Proteomes" id="UP000027583">
    <property type="component" value="Unassembled WGS sequence"/>
</dbReference>
<sequence length="175" mass="19219">MQAEFPPGGRRVGFYPGTFDPFTIGHRDITLRALAQFDELVVGVALSAAKRPLLSLDERCSVIEQTLMPLCPGGKTLRVVGFDTLMIEAARKEGAHCVIRGLRSSADFETESQMAAINRQLAPELETMFLTAREEHRLVASRIVRELLAFGGDINPYVPANIARLLLSKAGKRPT</sequence>
<evidence type="ECO:0000256" key="6">
    <source>
        <dbReference type="ARBA" id="ARBA00022842"/>
    </source>
</evidence>
<evidence type="ECO:0000313" key="12">
    <source>
        <dbReference type="Proteomes" id="UP000027583"/>
    </source>
</evidence>
<comment type="subunit">
    <text evidence="9">Homohexamer.</text>
</comment>
<dbReference type="InterPro" id="IPR004821">
    <property type="entry name" value="Cyt_trans-like"/>
</dbReference>
<evidence type="ECO:0000256" key="1">
    <source>
        <dbReference type="ARBA" id="ARBA00022490"/>
    </source>
</evidence>
<dbReference type="GO" id="GO:0005524">
    <property type="term" value="F:ATP binding"/>
    <property type="evidence" value="ECO:0007669"/>
    <property type="project" value="UniProtKB-KW"/>
</dbReference>
<feature type="binding site" evidence="9">
    <location>
        <position position="111"/>
    </location>
    <ligand>
        <name>ATP</name>
        <dbReference type="ChEBI" id="CHEBI:30616"/>
    </ligand>
</feature>
<dbReference type="PANTHER" id="PTHR21342:SF1">
    <property type="entry name" value="PHOSPHOPANTETHEINE ADENYLYLTRANSFERASE"/>
    <property type="match status" value="1"/>
</dbReference>
<protein>
    <recommendedName>
        <fullName evidence="9">Phosphopantetheine adenylyltransferase</fullName>
        <ecNumber evidence="9">2.7.7.3</ecNumber>
    </recommendedName>
    <alternativeName>
        <fullName evidence="9">Dephospho-CoA pyrophosphorylase</fullName>
    </alternativeName>
    <alternativeName>
        <fullName evidence="9">Pantetheine-phosphate adenylyltransferase</fullName>
        <shortName evidence="9">PPAT</shortName>
    </alternativeName>
</protein>
<dbReference type="AlphaFoldDB" id="A0A060QM06"/>
<keyword evidence="4 9" id="KW-0547">Nucleotide-binding</keyword>
<feature type="binding site" evidence="9">
    <location>
        <position position="18"/>
    </location>
    <ligand>
        <name>substrate</name>
    </ligand>
</feature>
<reference evidence="11 12" key="2">
    <citation type="journal article" date="2014" name="PLoS ONE">
        <title>Evolution of mitochondria reconstructed from the energy metabolism of living bacteria.</title>
        <authorList>
            <person name="Degli Esposti M."/>
            <person name="Chouaia B."/>
            <person name="Comandatore F."/>
            <person name="Crotti E."/>
            <person name="Sassera D."/>
            <person name="Lievens P.M."/>
            <person name="Daffonchio D."/>
            <person name="Bandi C."/>
        </authorList>
    </citation>
    <scope>NUCLEOTIDE SEQUENCE [LARGE SCALE GENOMIC DNA]</scope>
    <source>
        <strain evidence="11 12">SF2.1</strain>
    </source>
</reference>
<evidence type="ECO:0000256" key="2">
    <source>
        <dbReference type="ARBA" id="ARBA00022679"/>
    </source>
</evidence>
<feature type="binding site" evidence="9">
    <location>
        <begin position="101"/>
        <end position="103"/>
    </location>
    <ligand>
        <name>ATP</name>
        <dbReference type="ChEBI" id="CHEBI:30616"/>
    </ligand>
</feature>
<proteinExistence type="inferred from homology"/>
<keyword evidence="3 9" id="KW-0548">Nucleotidyltransferase</keyword>
<dbReference type="NCBIfam" id="TIGR01510">
    <property type="entry name" value="coaD_prev_kdtB"/>
    <property type="match status" value="1"/>
</dbReference>
<dbReference type="EC" id="2.7.7.3" evidence="9"/>
<keyword evidence="1 9" id="KW-0963">Cytoplasm</keyword>
<evidence type="ECO:0000259" key="10">
    <source>
        <dbReference type="Pfam" id="PF01467"/>
    </source>
</evidence>
<dbReference type="InterPro" id="IPR014729">
    <property type="entry name" value="Rossmann-like_a/b/a_fold"/>
</dbReference>
<comment type="caution">
    <text evidence="11">The sequence shown here is derived from an EMBL/GenBank/DDBJ whole genome shotgun (WGS) entry which is preliminary data.</text>
</comment>
<feature type="binding site" evidence="9">
    <location>
        <position position="100"/>
    </location>
    <ligand>
        <name>substrate</name>
    </ligand>
</feature>
<evidence type="ECO:0000256" key="8">
    <source>
        <dbReference type="ARBA" id="ARBA00029346"/>
    </source>
</evidence>
<evidence type="ECO:0000256" key="7">
    <source>
        <dbReference type="ARBA" id="ARBA00022993"/>
    </source>
</evidence>
<dbReference type="EMBL" id="CBLX010000024">
    <property type="protein sequence ID" value="CDG40817.1"/>
    <property type="molecule type" value="Genomic_DNA"/>
</dbReference>
<dbReference type="GO" id="GO:0015937">
    <property type="term" value="P:coenzyme A biosynthetic process"/>
    <property type="evidence" value="ECO:0007669"/>
    <property type="project" value="UniProtKB-UniRule"/>
</dbReference>
<evidence type="ECO:0000313" key="11">
    <source>
        <dbReference type="EMBL" id="CDG40817.1"/>
    </source>
</evidence>
<dbReference type="UniPathway" id="UPA00241">
    <property type="reaction ID" value="UER00355"/>
</dbReference>
<feature type="binding site" evidence="9">
    <location>
        <position position="26"/>
    </location>
    <ligand>
        <name>ATP</name>
        <dbReference type="ChEBI" id="CHEBI:30616"/>
    </ligand>
</feature>
<gene>
    <name evidence="9" type="primary">coaD</name>
    <name evidence="11" type="ORF">ASAP_2772</name>
</gene>
<dbReference type="Pfam" id="PF01467">
    <property type="entry name" value="CTP_transf_like"/>
    <property type="match status" value="1"/>
</dbReference>
<dbReference type="HAMAP" id="MF_00151">
    <property type="entry name" value="PPAT_bact"/>
    <property type="match status" value="1"/>
</dbReference>
<accession>A0A060QM06</accession>
<comment type="subcellular location">
    <subcellularLocation>
        <location evidence="9">Cytoplasm</location>
    </subcellularLocation>
</comment>
<evidence type="ECO:0000256" key="9">
    <source>
        <dbReference type="HAMAP-Rule" id="MF_00151"/>
    </source>
</evidence>
<comment type="catalytic activity">
    <reaction evidence="8 9">
        <text>(R)-4'-phosphopantetheine + ATP + H(+) = 3'-dephospho-CoA + diphosphate</text>
        <dbReference type="Rhea" id="RHEA:19801"/>
        <dbReference type="ChEBI" id="CHEBI:15378"/>
        <dbReference type="ChEBI" id="CHEBI:30616"/>
        <dbReference type="ChEBI" id="CHEBI:33019"/>
        <dbReference type="ChEBI" id="CHEBI:57328"/>
        <dbReference type="ChEBI" id="CHEBI:61723"/>
        <dbReference type="EC" id="2.7.7.3"/>
    </reaction>
</comment>
<name>A0A060QM06_9PROT</name>